<evidence type="ECO:0000256" key="7">
    <source>
        <dbReference type="ARBA" id="ARBA00022630"/>
    </source>
</evidence>
<dbReference type="InterPro" id="IPR036890">
    <property type="entry name" value="HATPase_C_sf"/>
</dbReference>
<keyword evidence="12" id="KW-0418">Kinase</keyword>
<keyword evidence="13" id="KW-0067">ATP-binding</keyword>
<dbReference type="InterPro" id="IPR035965">
    <property type="entry name" value="PAS-like_dom_sf"/>
</dbReference>
<dbReference type="InterPro" id="IPR003018">
    <property type="entry name" value="GAF"/>
</dbReference>
<feature type="compositionally biased region" description="Low complexity" evidence="17">
    <location>
        <begin position="1"/>
        <end position="19"/>
    </location>
</feature>
<accession>A0A512BUJ9</accession>
<dbReference type="SMART" id="SM00091">
    <property type="entry name" value="PAS"/>
    <property type="match status" value="3"/>
</dbReference>
<evidence type="ECO:0000259" key="18">
    <source>
        <dbReference type="PROSITE" id="PS50112"/>
    </source>
</evidence>
<evidence type="ECO:0000256" key="1">
    <source>
        <dbReference type="ARBA" id="ARBA00000085"/>
    </source>
</evidence>
<dbReference type="AlphaFoldDB" id="A0A512BUJ9"/>
<keyword evidence="15" id="KW-0843">Virulence</keyword>
<dbReference type="EC" id="2.7.13.3" evidence="2"/>
<gene>
    <name evidence="20" type="ORF">MAE02_33200</name>
</gene>
<dbReference type="InterPro" id="IPR000014">
    <property type="entry name" value="PAS"/>
</dbReference>
<keyword evidence="6" id="KW-0716">Sensory transduction</keyword>
<dbReference type="FunFam" id="3.30.450.20:FF:000099">
    <property type="entry name" value="Sensory box sensor histidine kinase"/>
    <property type="match status" value="1"/>
</dbReference>
<evidence type="ECO:0000313" key="21">
    <source>
        <dbReference type="Proteomes" id="UP000321085"/>
    </source>
</evidence>
<comment type="caution">
    <text evidence="20">The sequence shown here is derived from an EMBL/GenBank/DDBJ whole genome shotgun (WGS) entry which is preliminary data.</text>
</comment>
<dbReference type="InterPro" id="IPR029016">
    <property type="entry name" value="GAF-like_dom_sf"/>
</dbReference>
<sequence>MSEQSEVSAVEDVASSQSDAEQRLAELEARLSETEKQLRWSNGKLRMALEVGKLGAWERDIETNELTINAACKANLGVPVDEALTHEELEKLYHPGDVERIQQAISYALATKTDFNIEHRIIRRDGRIGRILVRGGAVYENGKPVRMIGVTQDVTEREKIREEFHLAQRRQDFLLTLNDQLRSFEDPYSIMEATSQSLGSLLKVDSAGYGEVDQDRGIVLVEREWSKGAISNEGRHYRLQEFLPGMLDELNQGRTLAIADVRIDPRMGDPAIQSFYNTINARTLLVVPLLKNDRLTAVVYANSSEPRAWTTDDLALVEDVAERTWTAVEKARAEMRLREAESQFRIIAESLPALVWIIDTDLRLTYANARWLDFSGLPVEDSLGESWMRWIHPDDLTRVLKKMEVHRRDESSHTTEMRYRTREGVYRWHMIQAAPVHSARGEFKGWCGTSVDIHDIKETEEALRRSEEQLRIALRAAKMGDWSWDLATDRLNLSDRAAEIFGLPPGTALSGLDLQKQLHPADVARAVDAMEKSVGKLAPYDVEYRISRANDGARVWVASQGQTTLNDDGSPSGIAGVVQDITDRKHAEERQQLLIRELHHRVKNTLATVQAIVGSTARTASSIDEFYHGFVGRIVSLARTHNLLTEDLWQKASLEELIGTELGPYEDEARNRILVDGPSVELPSEAAVPVGMAIHELTTNAAKHGALSTFGGQVEVKWRVEPGDTRPILNFVWTERGGPRVMTPTRQGFGSRLLQRVLATQLQADVHMDFQEDGLRFTMVMPIPGDPPLFNPDK</sequence>
<dbReference type="Pfam" id="PF01590">
    <property type="entry name" value="GAF"/>
    <property type="match status" value="1"/>
</dbReference>
<evidence type="ECO:0000256" key="14">
    <source>
        <dbReference type="ARBA" id="ARBA00022991"/>
    </source>
</evidence>
<evidence type="ECO:0000256" key="13">
    <source>
        <dbReference type="ARBA" id="ARBA00022840"/>
    </source>
</evidence>
<feature type="domain" description="PAC" evidence="19">
    <location>
        <begin position="413"/>
        <end position="465"/>
    </location>
</feature>
<dbReference type="InterPro" id="IPR000700">
    <property type="entry name" value="PAS-assoc_C"/>
</dbReference>
<keyword evidence="11" id="KW-0547">Nucleotide-binding</keyword>
<dbReference type="RefSeq" id="WP_114187756.1">
    <property type="nucleotide sequence ID" value="NZ_BJYU01000045.1"/>
</dbReference>
<dbReference type="PROSITE" id="PS50112">
    <property type="entry name" value="PAS"/>
    <property type="match status" value="2"/>
</dbReference>
<evidence type="ECO:0000256" key="4">
    <source>
        <dbReference type="ARBA" id="ARBA00022543"/>
    </source>
</evidence>
<dbReference type="Pfam" id="PF08447">
    <property type="entry name" value="PAS_3"/>
    <property type="match status" value="3"/>
</dbReference>
<keyword evidence="7" id="KW-0285">Flavoprotein</keyword>
<evidence type="ECO:0000256" key="12">
    <source>
        <dbReference type="ARBA" id="ARBA00022777"/>
    </source>
</evidence>
<dbReference type="Pfam" id="PF07536">
    <property type="entry name" value="HWE_HK"/>
    <property type="match status" value="1"/>
</dbReference>
<dbReference type="Proteomes" id="UP000321085">
    <property type="component" value="Unassembled WGS sequence"/>
</dbReference>
<dbReference type="SUPFAM" id="SSF55785">
    <property type="entry name" value="PYP-like sensor domain (PAS domain)"/>
    <property type="match status" value="3"/>
</dbReference>
<evidence type="ECO:0000256" key="2">
    <source>
        <dbReference type="ARBA" id="ARBA00012438"/>
    </source>
</evidence>
<evidence type="ECO:0000259" key="19">
    <source>
        <dbReference type="PROSITE" id="PS50113"/>
    </source>
</evidence>
<dbReference type="NCBIfam" id="TIGR00229">
    <property type="entry name" value="sensory_box"/>
    <property type="match status" value="3"/>
</dbReference>
<protein>
    <recommendedName>
        <fullName evidence="3">Blue-light-activated histidine kinase</fullName>
        <ecNumber evidence="2">2.7.13.3</ecNumber>
    </recommendedName>
</protein>
<dbReference type="PANTHER" id="PTHR41523:SF8">
    <property type="entry name" value="ETHYLENE RESPONSE SENSOR PROTEIN"/>
    <property type="match status" value="1"/>
</dbReference>
<dbReference type="GO" id="GO:0005524">
    <property type="term" value="F:ATP binding"/>
    <property type="evidence" value="ECO:0007669"/>
    <property type="project" value="UniProtKB-KW"/>
</dbReference>
<keyword evidence="9" id="KW-0808">Transferase</keyword>
<name>A0A512BUJ9_9HYPH</name>
<keyword evidence="21" id="KW-1185">Reference proteome</keyword>
<dbReference type="GO" id="GO:0009881">
    <property type="term" value="F:photoreceptor activity"/>
    <property type="evidence" value="ECO:0007669"/>
    <property type="project" value="UniProtKB-KW"/>
</dbReference>
<proteinExistence type="predicted"/>
<dbReference type="PANTHER" id="PTHR41523">
    <property type="entry name" value="TWO-COMPONENT SYSTEM SENSOR PROTEIN"/>
    <property type="match status" value="1"/>
</dbReference>
<dbReference type="SMART" id="SM00911">
    <property type="entry name" value="HWE_HK"/>
    <property type="match status" value="1"/>
</dbReference>
<dbReference type="SMART" id="SM00065">
    <property type="entry name" value="GAF"/>
    <property type="match status" value="1"/>
</dbReference>
<keyword evidence="14" id="KW-0157">Chromophore</keyword>
<dbReference type="InterPro" id="IPR013655">
    <property type="entry name" value="PAS_fold_3"/>
</dbReference>
<dbReference type="InterPro" id="IPR001610">
    <property type="entry name" value="PAC"/>
</dbReference>
<dbReference type="SUPFAM" id="SSF55781">
    <property type="entry name" value="GAF domain-like"/>
    <property type="match status" value="1"/>
</dbReference>
<evidence type="ECO:0000256" key="5">
    <source>
        <dbReference type="ARBA" id="ARBA00022553"/>
    </source>
</evidence>
<dbReference type="OrthoDB" id="341208at2"/>
<dbReference type="Gene3D" id="3.30.450.20">
    <property type="entry name" value="PAS domain"/>
    <property type="match status" value="3"/>
</dbReference>
<keyword evidence="16" id="KW-0675">Receptor</keyword>
<evidence type="ECO:0000256" key="16">
    <source>
        <dbReference type="ARBA" id="ARBA00023170"/>
    </source>
</evidence>
<dbReference type="InterPro" id="IPR011102">
    <property type="entry name" value="Sig_transdc_His_kinase_HWE"/>
</dbReference>
<dbReference type="CDD" id="cd00130">
    <property type="entry name" value="PAS"/>
    <property type="match status" value="3"/>
</dbReference>
<evidence type="ECO:0000256" key="3">
    <source>
        <dbReference type="ARBA" id="ARBA00021740"/>
    </source>
</evidence>
<reference evidence="20 21" key="1">
    <citation type="submission" date="2019-07" db="EMBL/GenBank/DDBJ databases">
        <title>Whole genome shotgun sequence of Microvirga aerophila NBRC 106136.</title>
        <authorList>
            <person name="Hosoyama A."/>
            <person name="Uohara A."/>
            <person name="Ohji S."/>
            <person name="Ichikawa N."/>
        </authorList>
    </citation>
    <scope>NUCLEOTIDE SEQUENCE [LARGE SCALE GENOMIC DNA]</scope>
    <source>
        <strain evidence="20 21">NBRC 106136</strain>
    </source>
</reference>
<evidence type="ECO:0000313" key="20">
    <source>
        <dbReference type="EMBL" id="GEO15624.1"/>
    </source>
</evidence>
<keyword evidence="8" id="KW-0288">FMN</keyword>
<dbReference type="PROSITE" id="PS50113">
    <property type="entry name" value="PAC"/>
    <property type="match status" value="3"/>
</dbReference>
<dbReference type="Gene3D" id="3.30.565.10">
    <property type="entry name" value="Histidine kinase-like ATPase, C-terminal domain"/>
    <property type="match status" value="1"/>
</dbReference>
<dbReference type="Gene3D" id="3.30.450.40">
    <property type="match status" value="1"/>
</dbReference>
<keyword evidence="4" id="KW-0600">Photoreceptor protein</keyword>
<evidence type="ECO:0000256" key="10">
    <source>
        <dbReference type="ARBA" id="ARBA00022737"/>
    </source>
</evidence>
<feature type="domain" description="PAS" evidence="18">
    <location>
        <begin position="41"/>
        <end position="112"/>
    </location>
</feature>
<evidence type="ECO:0000256" key="9">
    <source>
        <dbReference type="ARBA" id="ARBA00022679"/>
    </source>
</evidence>
<keyword evidence="5" id="KW-0597">Phosphoprotein</keyword>
<keyword evidence="10" id="KW-0677">Repeat</keyword>
<dbReference type="Gene3D" id="2.10.70.100">
    <property type="match status" value="2"/>
</dbReference>
<evidence type="ECO:0000256" key="8">
    <source>
        <dbReference type="ARBA" id="ARBA00022643"/>
    </source>
</evidence>
<feature type="region of interest" description="Disordered" evidence="17">
    <location>
        <begin position="1"/>
        <end position="21"/>
    </location>
</feature>
<evidence type="ECO:0000256" key="15">
    <source>
        <dbReference type="ARBA" id="ARBA00023026"/>
    </source>
</evidence>
<dbReference type="SMART" id="SM00086">
    <property type="entry name" value="PAC"/>
    <property type="match status" value="3"/>
</dbReference>
<dbReference type="EMBL" id="BJYU01000045">
    <property type="protein sequence ID" value="GEO15624.1"/>
    <property type="molecule type" value="Genomic_DNA"/>
</dbReference>
<evidence type="ECO:0000256" key="6">
    <source>
        <dbReference type="ARBA" id="ARBA00022606"/>
    </source>
</evidence>
<comment type="catalytic activity">
    <reaction evidence="1">
        <text>ATP + protein L-histidine = ADP + protein N-phospho-L-histidine.</text>
        <dbReference type="EC" id="2.7.13.3"/>
    </reaction>
</comment>
<feature type="domain" description="PAS" evidence="18">
    <location>
        <begin position="340"/>
        <end position="410"/>
    </location>
</feature>
<dbReference type="GO" id="GO:0004673">
    <property type="term" value="F:protein histidine kinase activity"/>
    <property type="evidence" value="ECO:0007669"/>
    <property type="project" value="UniProtKB-EC"/>
</dbReference>
<feature type="domain" description="PAC" evidence="19">
    <location>
        <begin position="115"/>
        <end position="166"/>
    </location>
</feature>
<feature type="domain" description="PAC" evidence="19">
    <location>
        <begin position="540"/>
        <end position="593"/>
    </location>
</feature>
<organism evidence="20 21">
    <name type="scientific">Microvirga aerophila</name>
    <dbReference type="NCBI Taxonomy" id="670291"/>
    <lineage>
        <taxon>Bacteria</taxon>
        <taxon>Pseudomonadati</taxon>
        <taxon>Pseudomonadota</taxon>
        <taxon>Alphaproteobacteria</taxon>
        <taxon>Hyphomicrobiales</taxon>
        <taxon>Methylobacteriaceae</taxon>
        <taxon>Microvirga</taxon>
    </lineage>
</organism>
<evidence type="ECO:0000256" key="17">
    <source>
        <dbReference type="SAM" id="MobiDB-lite"/>
    </source>
</evidence>
<evidence type="ECO:0000256" key="11">
    <source>
        <dbReference type="ARBA" id="ARBA00022741"/>
    </source>
</evidence>